<evidence type="ECO:0000256" key="6">
    <source>
        <dbReference type="ARBA" id="ARBA00023204"/>
    </source>
</evidence>
<keyword evidence="4 7" id="KW-0067">ATP-binding</keyword>
<dbReference type="InterPro" id="IPR016151">
    <property type="entry name" value="DNA_mismatch_repair_MutS_N"/>
</dbReference>
<dbReference type="NCBIfam" id="NF003810">
    <property type="entry name" value="PRK05399.1"/>
    <property type="match status" value="1"/>
</dbReference>
<name>A0A174QIN9_9CLOT</name>
<reference evidence="12 13" key="1">
    <citation type="submission" date="2015-09" db="EMBL/GenBank/DDBJ databases">
        <authorList>
            <consortium name="Pathogen Informatics"/>
        </authorList>
    </citation>
    <scope>NUCLEOTIDE SEQUENCE [LARGE SCALE GENOMIC DNA]</scope>
    <source>
        <strain evidence="12 13">2789STDY5834956</strain>
    </source>
</reference>
<dbReference type="Pfam" id="PF05190">
    <property type="entry name" value="MutS_IV"/>
    <property type="match status" value="1"/>
</dbReference>
<evidence type="ECO:0000256" key="9">
    <source>
        <dbReference type="RuleBase" id="RU003756"/>
    </source>
</evidence>
<evidence type="ECO:0000256" key="10">
    <source>
        <dbReference type="SAM" id="Coils"/>
    </source>
</evidence>
<dbReference type="RefSeq" id="WP_055206547.1">
    <property type="nucleotide sequence ID" value="NZ_CZBO01000001.1"/>
</dbReference>
<dbReference type="InterPro" id="IPR017261">
    <property type="entry name" value="DNA_mismatch_repair_MutS/MSH"/>
</dbReference>
<dbReference type="SUPFAM" id="SSF53150">
    <property type="entry name" value="DNA repair protein MutS, domain II"/>
    <property type="match status" value="1"/>
</dbReference>
<gene>
    <name evidence="7 12" type="primary">mutS</name>
    <name evidence="12" type="ORF">ERS852568_00523</name>
</gene>
<evidence type="ECO:0000259" key="11">
    <source>
        <dbReference type="PROSITE" id="PS00486"/>
    </source>
</evidence>
<dbReference type="InterPro" id="IPR036678">
    <property type="entry name" value="MutS_con_dom_sf"/>
</dbReference>
<dbReference type="SUPFAM" id="SSF52540">
    <property type="entry name" value="P-loop containing nucleoside triphosphate hydrolases"/>
    <property type="match status" value="1"/>
</dbReference>
<dbReference type="Pfam" id="PF05188">
    <property type="entry name" value="MutS_II"/>
    <property type="match status" value="1"/>
</dbReference>
<keyword evidence="5 7" id="KW-0238">DNA-binding</keyword>
<dbReference type="NCBIfam" id="TIGR01070">
    <property type="entry name" value="mutS1"/>
    <property type="match status" value="1"/>
</dbReference>
<dbReference type="InterPro" id="IPR007696">
    <property type="entry name" value="DNA_mismatch_repair_MutS_core"/>
</dbReference>
<dbReference type="Gene3D" id="3.40.1170.10">
    <property type="entry name" value="DNA repair protein MutS, domain I"/>
    <property type="match status" value="1"/>
</dbReference>
<dbReference type="GO" id="GO:0005829">
    <property type="term" value="C:cytosol"/>
    <property type="evidence" value="ECO:0007669"/>
    <property type="project" value="TreeGrafter"/>
</dbReference>
<dbReference type="PANTHER" id="PTHR11361:SF34">
    <property type="entry name" value="DNA MISMATCH REPAIR PROTEIN MSH1, MITOCHONDRIAL"/>
    <property type="match status" value="1"/>
</dbReference>
<dbReference type="PIRSF" id="PIRSF037677">
    <property type="entry name" value="DNA_mis_repair_Msh6"/>
    <property type="match status" value="1"/>
</dbReference>
<dbReference type="AlphaFoldDB" id="A0A174QIN9"/>
<proteinExistence type="inferred from homology"/>
<dbReference type="GO" id="GO:0006298">
    <property type="term" value="P:mismatch repair"/>
    <property type="evidence" value="ECO:0007669"/>
    <property type="project" value="UniProtKB-UniRule"/>
</dbReference>
<evidence type="ECO:0000256" key="1">
    <source>
        <dbReference type="ARBA" id="ARBA00006271"/>
    </source>
</evidence>
<dbReference type="GO" id="GO:0030983">
    <property type="term" value="F:mismatched DNA binding"/>
    <property type="evidence" value="ECO:0007669"/>
    <property type="project" value="InterPro"/>
</dbReference>
<dbReference type="FunFam" id="1.10.1420.10:FF:000007">
    <property type="entry name" value="DNA mismatch repair protein MutS"/>
    <property type="match status" value="1"/>
</dbReference>
<feature type="domain" description="DNA mismatch repair proteins mutS family" evidence="11">
    <location>
        <begin position="686"/>
        <end position="702"/>
    </location>
</feature>
<dbReference type="InterPro" id="IPR007860">
    <property type="entry name" value="DNA_mmatch_repair_MutS_con_dom"/>
</dbReference>
<evidence type="ECO:0000313" key="12">
    <source>
        <dbReference type="EMBL" id="CUP71467.1"/>
    </source>
</evidence>
<keyword evidence="10" id="KW-0175">Coiled coil</keyword>
<evidence type="ECO:0000256" key="8">
    <source>
        <dbReference type="NCBIfam" id="TIGR01070"/>
    </source>
</evidence>
<dbReference type="SUPFAM" id="SSF48334">
    <property type="entry name" value="DNA repair protein MutS, domain III"/>
    <property type="match status" value="1"/>
</dbReference>
<dbReference type="FunFam" id="3.40.1170.10:FF:000001">
    <property type="entry name" value="DNA mismatch repair protein MutS"/>
    <property type="match status" value="1"/>
</dbReference>
<evidence type="ECO:0000256" key="7">
    <source>
        <dbReference type="HAMAP-Rule" id="MF_00096"/>
    </source>
</evidence>
<feature type="coiled-coil region" evidence="10">
    <location>
        <begin position="495"/>
        <end position="522"/>
    </location>
</feature>
<dbReference type="HAMAP" id="MF_00096">
    <property type="entry name" value="MutS"/>
    <property type="match status" value="1"/>
</dbReference>
<evidence type="ECO:0000256" key="5">
    <source>
        <dbReference type="ARBA" id="ARBA00023125"/>
    </source>
</evidence>
<dbReference type="InterPro" id="IPR000432">
    <property type="entry name" value="DNA_mismatch_repair_MutS_C"/>
</dbReference>
<comment type="function">
    <text evidence="7">This protein is involved in the repair of mismatches in DNA. It is possible that it carries out the mismatch recognition step. This protein has a weak ATPase activity.</text>
</comment>
<dbReference type="Pfam" id="PF05192">
    <property type="entry name" value="MutS_III"/>
    <property type="match status" value="1"/>
</dbReference>
<dbReference type="InterPro" id="IPR036187">
    <property type="entry name" value="DNA_mismatch_repair_MutS_sf"/>
</dbReference>
<sequence length="891" mass="100531">MGLTPMMKQYFEIKDRYKDCILFFRLGDFYEMFFDDAKTASRELELVLTGRDCGLKERAPMCGIPFHASSGYISRLVAKGYKVAICEQVEDPSAAKGIVKRDVIKVITPGTYVDGNNENNSNIYLMAIYEENGVIGLALTDISTGEFKTTSFNSLQTTLLDEINKVSPKEIIVDINTSESLLHEISLNCDALLTRKDLSDFRVKEEDLISQFSEVEISDLSKESKISCMVLLKYIYETQKMSLLNINYLEKYDIVNYMTIDGSSRRNLELTENIREKSKRGSLLWVMDKTSTSMGGRILRKWIDEPLISKTEIDKRLEGVEELYSSIGLNEDIRIALRDIYDIERIVGKIANGNVNGKDMVSLRTSLTKLPSIKDLLSTCKSPLLKDYFNSLDTLDDIKNLLLNSILDDPAIGVKEGNIIKDGYSEEVDELRKAKLHGKEWIAALENSEREVTGIKSLKVGYNKVFGYYIEIRKANYDSIPEGRYIRKQTLANAERYITQELKEMEEKILGAEEKLINLEYNLFLEIRSLVSKEISRLKNSARIVGNLDCISTLALIALENDYVRPNINEDGIIEIIEGRHPVVEKVIGRGEFVSNDTLLNKKDNRLLLITGPNMAGKSTYMRQVALITLMAQLGSFVPAKTANISVCDRIFTRIGASDDLAGGKSTFMVEMWEVSNILKNATSKSLVLLDEVGRGTSTYDGLSIAWSVIEHISNNENLKCNTLFATHYHELTKLEGEIEGVKNYSVAVKEVDDNIIFLRKIVKGGADQSYGIEVAKLAGLPKEVINRAKDILDNLEDNTSKLEKIEVNNQLKEEVSMDKEQIAEVKEDTKEIIDDNKVDSKAQDDIQIDFTFVEKESLIKELSSVDILNLNPMEAMNKLYKLVSDAKKLI</sequence>
<dbReference type="InterPro" id="IPR045076">
    <property type="entry name" value="MutS"/>
</dbReference>
<dbReference type="Gene3D" id="1.10.1420.10">
    <property type="match status" value="2"/>
</dbReference>
<dbReference type="PANTHER" id="PTHR11361">
    <property type="entry name" value="DNA MISMATCH REPAIR PROTEIN MUTS FAMILY MEMBER"/>
    <property type="match status" value="1"/>
</dbReference>
<evidence type="ECO:0000256" key="2">
    <source>
        <dbReference type="ARBA" id="ARBA00022741"/>
    </source>
</evidence>
<keyword evidence="2 7" id="KW-0547">Nucleotide-binding</keyword>
<dbReference type="Pfam" id="PF01624">
    <property type="entry name" value="MutS_I"/>
    <property type="match status" value="1"/>
</dbReference>
<dbReference type="GO" id="GO:0005524">
    <property type="term" value="F:ATP binding"/>
    <property type="evidence" value="ECO:0007669"/>
    <property type="project" value="UniProtKB-UniRule"/>
</dbReference>
<dbReference type="InterPro" id="IPR007695">
    <property type="entry name" value="DNA_mismatch_repair_MutS-lik_N"/>
</dbReference>
<dbReference type="InterPro" id="IPR007861">
    <property type="entry name" value="DNA_mismatch_repair_MutS_clamp"/>
</dbReference>
<organism evidence="12 13">
    <name type="scientific">Clostridium baratii</name>
    <dbReference type="NCBI Taxonomy" id="1561"/>
    <lineage>
        <taxon>Bacteria</taxon>
        <taxon>Bacillati</taxon>
        <taxon>Bacillota</taxon>
        <taxon>Clostridia</taxon>
        <taxon>Eubacteriales</taxon>
        <taxon>Clostridiaceae</taxon>
        <taxon>Clostridium</taxon>
    </lineage>
</organism>
<dbReference type="Pfam" id="PF00488">
    <property type="entry name" value="MutS_V"/>
    <property type="match status" value="1"/>
</dbReference>
<dbReference type="Gene3D" id="3.30.420.110">
    <property type="entry name" value="MutS, connector domain"/>
    <property type="match status" value="1"/>
</dbReference>
<dbReference type="PROSITE" id="PS00486">
    <property type="entry name" value="DNA_MISMATCH_REPAIR_2"/>
    <property type="match status" value="1"/>
</dbReference>
<dbReference type="SMART" id="SM00534">
    <property type="entry name" value="MUTSac"/>
    <property type="match status" value="1"/>
</dbReference>
<dbReference type="SMART" id="SM00533">
    <property type="entry name" value="MUTSd"/>
    <property type="match status" value="1"/>
</dbReference>
<evidence type="ECO:0000313" key="13">
    <source>
        <dbReference type="Proteomes" id="UP000095563"/>
    </source>
</evidence>
<evidence type="ECO:0000256" key="4">
    <source>
        <dbReference type="ARBA" id="ARBA00022840"/>
    </source>
</evidence>
<dbReference type="Gene3D" id="3.40.50.300">
    <property type="entry name" value="P-loop containing nucleotide triphosphate hydrolases"/>
    <property type="match status" value="1"/>
</dbReference>
<dbReference type="CDD" id="cd03284">
    <property type="entry name" value="ABC_MutS1"/>
    <property type="match status" value="1"/>
</dbReference>
<accession>A0A174QIN9</accession>
<dbReference type="GO" id="GO:0003684">
    <property type="term" value="F:damaged DNA binding"/>
    <property type="evidence" value="ECO:0007669"/>
    <property type="project" value="UniProtKB-UniRule"/>
</dbReference>
<dbReference type="InterPro" id="IPR027417">
    <property type="entry name" value="P-loop_NTPase"/>
</dbReference>
<protein>
    <recommendedName>
        <fullName evidence="7 8">DNA mismatch repair protein MutS</fullName>
    </recommendedName>
</protein>
<dbReference type="EMBL" id="CZBO01000001">
    <property type="protein sequence ID" value="CUP71467.1"/>
    <property type="molecule type" value="Genomic_DNA"/>
</dbReference>
<feature type="binding site" evidence="7">
    <location>
        <begin position="612"/>
        <end position="619"/>
    </location>
    <ligand>
        <name>ATP</name>
        <dbReference type="ChEBI" id="CHEBI:30616"/>
    </ligand>
</feature>
<keyword evidence="6 7" id="KW-0234">DNA repair</keyword>
<feature type="coiled-coil region" evidence="10">
    <location>
        <begin position="786"/>
        <end position="829"/>
    </location>
</feature>
<evidence type="ECO:0000256" key="3">
    <source>
        <dbReference type="ARBA" id="ARBA00022763"/>
    </source>
</evidence>
<dbReference type="FunFam" id="3.40.50.300:FF:001579">
    <property type="entry name" value="DNA mismatch repair protein MutS"/>
    <property type="match status" value="1"/>
</dbReference>
<dbReference type="Proteomes" id="UP000095563">
    <property type="component" value="Unassembled WGS sequence"/>
</dbReference>
<comment type="similarity">
    <text evidence="1 7 9">Belongs to the DNA mismatch repair MutS family.</text>
</comment>
<dbReference type="SUPFAM" id="SSF55271">
    <property type="entry name" value="DNA repair protein MutS, domain I"/>
    <property type="match status" value="1"/>
</dbReference>
<dbReference type="GO" id="GO:0140664">
    <property type="term" value="F:ATP-dependent DNA damage sensor activity"/>
    <property type="evidence" value="ECO:0007669"/>
    <property type="project" value="InterPro"/>
</dbReference>
<keyword evidence="3 7" id="KW-0227">DNA damage</keyword>
<dbReference type="InterPro" id="IPR005748">
    <property type="entry name" value="DNA_mismatch_repair_MutS"/>
</dbReference>